<gene>
    <name evidence="1" type="ORF">ATNIH1004_006332</name>
    <name evidence="2" type="ORF">EYZ11_013057</name>
</gene>
<accession>A0A4S3J0T5</accession>
<reference evidence="1 4" key="2">
    <citation type="submission" date="2019-08" db="EMBL/GenBank/DDBJ databases">
        <title>The genome sequence of a newly discovered highly antifungal drug resistant Aspergillus species, Aspergillus tanneri NIH 1004.</title>
        <authorList>
            <person name="Mounaud S."/>
            <person name="Singh I."/>
            <person name="Joardar V."/>
            <person name="Pakala S."/>
            <person name="Pakala S."/>
            <person name="Venepally P."/>
            <person name="Chung J.K."/>
            <person name="Losada L."/>
            <person name="Nierman W.C."/>
        </authorList>
    </citation>
    <scope>NUCLEOTIDE SEQUENCE [LARGE SCALE GENOMIC DNA]</scope>
    <source>
        <strain evidence="1 4">NIH1004</strain>
    </source>
</reference>
<dbReference type="RefSeq" id="XP_033426999.1">
    <property type="nucleotide sequence ID" value="XM_033570967.1"/>
</dbReference>
<dbReference type="EMBL" id="QUQM01000004">
    <property type="protein sequence ID" value="KAA8647638.1"/>
    <property type="molecule type" value="Genomic_DNA"/>
</dbReference>
<dbReference type="Proteomes" id="UP000308092">
    <property type="component" value="Unassembled WGS sequence"/>
</dbReference>
<proteinExistence type="predicted"/>
<evidence type="ECO:0000313" key="2">
    <source>
        <dbReference type="EMBL" id="THC87498.1"/>
    </source>
</evidence>
<comment type="caution">
    <text evidence="2">The sequence shown here is derived from an EMBL/GenBank/DDBJ whole genome shotgun (WGS) entry which is preliminary data.</text>
</comment>
<dbReference type="GeneID" id="54329034"/>
<organism evidence="2 3">
    <name type="scientific">Aspergillus tanneri</name>
    <dbReference type="NCBI Taxonomy" id="1220188"/>
    <lineage>
        <taxon>Eukaryota</taxon>
        <taxon>Fungi</taxon>
        <taxon>Dikarya</taxon>
        <taxon>Ascomycota</taxon>
        <taxon>Pezizomycotina</taxon>
        <taxon>Eurotiomycetes</taxon>
        <taxon>Eurotiomycetidae</taxon>
        <taxon>Eurotiales</taxon>
        <taxon>Aspergillaceae</taxon>
        <taxon>Aspergillus</taxon>
        <taxon>Aspergillus subgen. Circumdati</taxon>
    </lineage>
</organism>
<dbReference type="Proteomes" id="UP000324241">
    <property type="component" value="Unassembled WGS sequence"/>
</dbReference>
<reference evidence="2 3" key="1">
    <citation type="submission" date="2019-03" db="EMBL/GenBank/DDBJ databases">
        <title>The genome sequence of a newly discovered highly antifungal drug resistant Aspergillus species, Aspergillus tanneri NIH 1004.</title>
        <authorList>
            <person name="Mounaud S."/>
            <person name="Singh I."/>
            <person name="Joardar V."/>
            <person name="Pakala S."/>
            <person name="Pakala S."/>
            <person name="Venepally P."/>
            <person name="Hoover J."/>
            <person name="Nierman W."/>
            <person name="Chung J."/>
            <person name="Losada L."/>
        </authorList>
    </citation>
    <scope>NUCLEOTIDE SEQUENCE [LARGE SCALE GENOMIC DNA]</scope>
    <source>
        <strain evidence="2 3">NIH1004</strain>
    </source>
</reference>
<evidence type="ECO:0000313" key="4">
    <source>
        <dbReference type="Proteomes" id="UP000324241"/>
    </source>
</evidence>
<protein>
    <submittedName>
        <fullName evidence="2">Uncharacterized protein</fullName>
    </submittedName>
</protein>
<dbReference type="VEuPathDB" id="FungiDB:EYZ11_013057"/>
<sequence length="147" mass="18025">MSAEDFHRQIQNIHRRHQRTHERLQRSLREIHQQMRVVLQQQRDLREQIVNVIYQLPRGNWERIEQGLDQMGDQLGDLWAIDLRVQGLVHEEEEIRRQMRAWGFSAIAEDEQEWNNVGWIYNYRPTTVMELYNRMLSWLGGHLRWLD</sequence>
<evidence type="ECO:0000313" key="3">
    <source>
        <dbReference type="Proteomes" id="UP000308092"/>
    </source>
</evidence>
<dbReference type="EMBL" id="SOSA01001178">
    <property type="protein sequence ID" value="THC87498.1"/>
    <property type="molecule type" value="Genomic_DNA"/>
</dbReference>
<name>A0A4S3J0T5_9EURO</name>
<dbReference type="AlphaFoldDB" id="A0A4S3J0T5"/>
<keyword evidence="3" id="KW-1185">Reference proteome</keyword>
<evidence type="ECO:0000313" key="1">
    <source>
        <dbReference type="EMBL" id="KAA8647638.1"/>
    </source>
</evidence>